<organism evidence="1 2">
    <name type="scientific">Sphingobacterium haloxyli</name>
    <dbReference type="NCBI Taxonomy" id="2100533"/>
    <lineage>
        <taxon>Bacteria</taxon>
        <taxon>Pseudomonadati</taxon>
        <taxon>Bacteroidota</taxon>
        <taxon>Sphingobacteriia</taxon>
        <taxon>Sphingobacteriales</taxon>
        <taxon>Sphingobacteriaceae</taxon>
        <taxon>Sphingobacterium</taxon>
    </lineage>
</organism>
<dbReference type="RefSeq" id="WP_105716822.1">
    <property type="nucleotide sequence ID" value="NZ_PVBQ01000006.1"/>
</dbReference>
<accession>A0A2S9J4E2</accession>
<dbReference type="OrthoDB" id="2599194at2"/>
<keyword evidence="2" id="KW-1185">Reference proteome</keyword>
<comment type="caution">
    <text evidence="1">The sequence shown here is derived from an EMBL/GenBank/DDBJ whole genome shotgun (WGS) entry which is preliminary data.</text>
</comment>
<dbReference type="AlphaFoldDB" id="A0A2S9J4E2"/>
<gene>
    <name evidence="1" type="ORF">C5745_09820</name>
</gene>
<evidence type="ECO:0000313" key="2">
    <source>
        <dbReference type="Proteomes" id="UP000239711"/>
    </source>
</evidence>
<sequence>METIFDKDVRGQLIDRIGQINEFQKPEWGKMNLIQMLKHNTYWNRWILGKDNHSYKQVFLGKLFGKIALKRMIKNGKPFDKNIPTSDQFKVKESTGDIESEKADWILLINEYETFSHPEFIHDFFGKMTNEHIGILVYKHTDHHLRQFGV</sequence>
<proteinExistence type="predicted"/>
<dbReference type="Proteomes" id="UP000239711">
    <property type="component" value="Unassembled WGS sequence"/>
</dbReference>
<evidence type="ECO:0008006" key="3">
    <source>
        <dbReference type="Google" id="ProtNLM"/>
    </source>
</evidence>
<dbReference type="EMBL" id="PVBQ01000006">
    <property type="protein sequence ID" value="PRD47599.1"/>
    <property type="molecule type" value="Genomic_DNA"/>
</dbReference>
<name>A0A2S9J4E2_9SPHI</name>
<protein>
    <recommendedName>
        <fullName evidence="3">DUF1569 domain-containing protein</fullName>
    </recommendedName>
</protein>
<evidence type="ECO:0000313" key="1">
    <source>
        <dbReference type="EMBL" id="PRD47599.1"/>
    </source>
</evidence>
<reference evidence="1 2" key="1">
    <citation type="submission" date="2018-02" db="EMBL/GenBank/DDBJ databases">
        <title>The draft genome of Sphingobacterium sp. 5JN-11.</title>
        <authorList>
            <person name="Liu L."/>
            <person name="Li L."/>
            <person name="Liang L."/>
            <person name="Zhang X."/>
            <person name="Wang T."/>
        </authorList>
    </citation>
    <scope>NUCLEOTIDE SEQUENCE [LARGE SCALE GENOMIC DNA]</scope>
    <source>
        <strain evidence="1 2">5JN-11</strain>
    </source>
</reference>